<accession>A0ABU7DBF9</accession>
<evidence type="ECO:0000313" key="2">
    <source>
        <dbReference type="Proteomes" id="UP001352852"/>
    </source>
</evidence>
<dbReference type="Proteomes" id="UP001352852">
    <property type="component" value="Unassembled WGS sequence"/>
</dbReference>
<reference evidence="1 2" key="1">
    <citation type="submission" date="2021-06" db="EMBL/GenBank/DDBJ databases">
        <authorList>
            <person name="Palmer J.M."/>
        </authorList>
    </citation>
    <scope>NUCLEOTIDE SEQUENCE [LARGE SCALE GENOMIC DNA]</scope>
    <source>
        <strain evidence="1 2">CL_MEX2019</strain>
        <tissue evidence="1">Muscle</tissue>
    </source>
</reference>
<keyword evidence="2" id="KW-1185">Reference proteome</keyword>
<sequence>TSSLKDTTTRLLVKMAQTHAYRLLPHQVSAAQTRTDSLVSALWDRIFPGLHFGPNHKLERIFARMLHHPESSAMQICPYYFDQVTWKLPAASPWQSNLELHCFESWTDLQKEKQRTAEQNHSGETNPGTRPNTGFYLSRLCQLQDLQTGGSITTQMFIHLMYDYSG</sequence>
<evidence type="ECO:0000313" key="1">
    <source>
        <dbReference type="EMBL" id="MED6272302.1"/>
    </source>
</evidence>
<name>A0ABU7DBF9_9TELE</name>
<organism evidence="1 2">
    <name type="scientific">Characodon lateralis</name>
    <dbReference type="NCBI Taxonomy" id="208331"/>
    <lineage>
        <taxon>Eukaryota</taxon>
        <taxon>Metazoa</taxon>
        <taxon>Chordata</taxon>
        <taxon>Craniata</taxon>
        <taxon>Vertebrata</taxon>
        <taxon>Euteleostomi</taxon>
        <taxon>Actinopterygii</taxon>
        <taxon>Neopterygii</taxon>
        <taxon>Teleostei</taxon>
        <taxon>Neoteleostei</taxon>
        <taxon>Acanthomorphata</taxon>
        <taxon>Ovalentaria</taxon>
        <taxon>Atherinomorphae</taxon>
        <taxon>Cyprinodontiformes</taxon>
        <taxon>Goodeidae</taxon>
        <taxon>Characodon</taxon>
    </lineage>
</organism>
<comment type="caution">
    <text evidence="1">The sequence shown here is derived from an EMBL/GenBank/DDBJ whole genome shotgun (WGS) entry which is preliminary data.</text>
</comment>
<proteinExistence type="predicted"/>
<protein>
    <submittedName>
        <fullName evidence="1">Uncharacterized protein</fullName>
    </submittedName>
</protein>
<feature type="non-terminal residue" evidence="1">
    <location>
        <position position="1"/>
    </location>
</feature>
<gene>
    <name evidence="1" type="ORF">CHARACLAT_028923</name>
</gene>
<dbReference type="EMBL" id="JAHUTJ010020351">
    <property type="protein sequence ID" value="MED6272302.1"/>
    <property type="molecule type" value="Genomic_DNA"/>
</dbReference>